<dbReference type="InterPro" id="IPR011009">
    <property type="entry name" value="Kinase-like_dom_sf"/>
</dbReference>
<sequence length="897" mass="103022">MGLSSSKSKKKYEVESAASKPNPDPVKDSNTNVNKTPVEVKPNAAPVIVSAVPIPAWINEAQFVEILTQTVPQFSKIHSFNVKPAMGAGENYATLMLRVKIDVELKDNTIKHSSFMMKVAHDTAQMQEMLQMANFFDVENEVYIDLIPKFEELYKSKGLNLTLAPRAYRFNEGLKTEPKLKNTVLMYDLGQDGYKNANRLEGLNIEQTELVLRKLAQYHAASAVYKSINGPYTDSITYGMFGKDPQIALALMESMFVSTQKIFLNNLQNFENCEQYHEKLETYFSKINKAFIEMGMPKPDEFNVINHGDCWVNNFLFKFDESGKVHDMLFVDFQNPRYGHPSQDLLYFIMTSVNISYKLTHFDYFIKYYHDQLVEHLKLLDYKERVPKLVELQIETYKYGSWAIMPCYMVLPVVLLDPTESATFENFLGDSETGANFKKLMYTNKRYKRYIEQILPWLDNRGLLEIYEPPQSLQAAAVSTTPSTEKVEIDSNIPSWVSKDHFLELLKAELPDFKDIRDFRVKKATEAGDNYSSIMLSVDIDYQTVHGHTLCKSFMVKVPPAKNAEILDIMLTFKKEISMYTEVIPQLEELYKQCGQSVVFAPKNYSLPSAPDCDHIILQNLRPAGYKNANRLQGLSVKETEQVLAKLALLHAASAQLYVTKGRYADCLDKSIYKESMRPVFENDMSKALIDSNVKAMRSFKGSEVFGDKVAKILNNIFDCEMKAGVYDETQFNCLNHGDCWTNNVMFKYDAEGEITDTLFVDFQRSVFSTPALDLYYLLLSSPSLDIKLEKFDYFIRYYHTELQRNLELLKYPRHIPTLTELHTILLKNPLSAVTTTAFIMPVVLLDPTENASLDTMMRTDEESKEFKNKLYCSDRFRKHAEAIYPWLNSKGLLDLE</sequence>
<keyword evidence="4" id="KW-1185">Reference proteome</keyword>
<dbReference type="SMART" id="SM00587">
    <property type="entry name" value="CHK"/>
    <property type="match status" value="2"/>
</dbReference>
<reference evidence="3 4" key="1">
    <citation type="journal article" date="2019" name="J. Hered.">
        <title>An Improved Genome Assembly for Drosophila navojoa, the Basal Species in the mojavensis Cluster.</title>
        <authorList>
            <person name="Vanderlinde T."/>
            <person name="Dupim E.G."/>
            <person name="Nazario-Yepiz N.O."/>
            <person name="Carvalho A.B."/>
        </authorList>
    </citation>
    <scope>NUCLEOTIDE SEQUENCE [LARGE SCALE GENOMIC DNA]</scope>
    <source>
        <strain evidence="3">Navoj_Jal97</strain>
        <tissue evidence="3">Whole organism</tissue>
    </source>
</reference>
<evidence type="ECO:0000313" key="3">
    <source>
        <dbReference type="EMBL" id="TDG46858.1"/>
    </source>
</evidence>
<dbReference type="InterPro" id="IPR015897">
    <property type="entry name" value="CHK_kinase-like"/>
</dbReference>
<name>A0A484BDQ6_DRONA</name>
<feature type="domain" description="CHK kinase-like" evidence="2">
    <location>
        <begin position="616"/>
        <end position="809"/>
    </location>
</feature>
<dbReference type="AlphaFoldDB" id="A0A484BDQ6"/>
<feature type="domain" description="CHK kinase-like" evidence="2">
    <location>
        <begin position="184"/>
        <end position="379"/>
    </location>
</feature>
<evidence type="ECO:0000256" key="1">
    <source>
        <dbReference type="SAM" id="MobiDB-lite"/>
    </source>
</evidence>
<dbReference type="InterPro" id="IPR004119">
    <property type="entry name" value="EcKL"/>
</dbReference>
<dbReference type="PANTHER" id="PTHR11012">
    <property type="entry name" value="PROTEIN KINASE-LIKE DOMAIN-CONTAINING"/>
    <property type="match status" value="1"/>
</dbReference>
<dbReference type="Proteomes" id="UP000295192">
    <property type="component" value="Unassembled WGS sequence"/>
</dbReference>
<dbReference type="KEGG" id="dnv:108654367"/>
<dbReference type="OrthoDB" id="191037at2759"/>
<dbReference type="Gene3D" id="3.90.1200.10">
    <property type="match status" value="2"/>
</dbReference>
<comment type="caution">
    <text evidence="3">The sequence shown here is derived from an EMBL/GenBank/DDBJ whole genome shotgun (WGS) entry which is preliminary data.</text>
</comment>
<dbReference type="EMBL" id="LSRL02000052">
    <property type="protein sequence ID" value="TDG46858.1"/>
    <property type="molecule type" value="Genomic_DNA"/>
</dbReference>
<dbReference type="SUPFAM" id="SSF56112">
    <property type="entry name" value="Protein kinase-like (PK-like)"/>
    <property type="match status" value="2"/>
</dbReference>
<evidence type="ECO:0000259" key="2">
    <source>
        <dbReference type="SMART" id="SM00587"/>
    </source>
</evidence>
<dbReference type="OMA" id="KIMPWLN"/>
<gene>
    <name evidence="3" type="ORF">AWZ03_006742</name>
</gene>
<feature type="region of interest" description="Disordered" evidence="1">
    <location>
        <begin position="1"/>
        <end position="37"/>
    </location>
</feature>
<organism evidence="3 4">
    <name type="scientific">Drosophila navojoa</name>
    <name type="common">Fruit fly</name>
    <dbReference type="NCBI Taxonomy" id="7232"/>
    <lineage>
        <taxon>Eukaryota</taxon>
        <taxon>Metazoa</taxon>
        <taxon>Ecdysozoa</taxon>
        <taxon>Arthropoda</taxon>
        <taxon>Hexapoda</taxon>
        <taxon>Insecta</taxon>
        <taxon>Pterygota</taxon>
        <taxon>Neoptera</taxon>
        <taxon>Endopterygota</taxon>
        <taxon>Diptera</taxon>
        <taxon>Brachycera</taxon>
        <taxon>Muscomorpha</taxon>
        <taxon>Ephydroidea</taxon>
        <taxon>Drosophilidae</taxon>
        <taxon>Drosophila</taxon>
    </lineage>
</organism>
<evidence type="ECO:0000313" key="4">
    <source>
        <dbReference type="Proteomes" id="UP000295192"/>
    </source>
</evidence>
<protein>
    <recommendedName>
        <fullName evidence="2">CHK kinase-like domain-containing protein</fullName>
    </recommendedName>
</protein>
<accession>A0A484BDQ6</accession>
<proteinExistence type="predicted"/>
<dbReference type="PANTHER" id="PTHR11012:SF6">
    <property type="entry name" value="CHK DOMAIN OV1-RELATED"/>
    <property type="match status" value="1"/>
</dbReference>
<dbReference type="Pfam" id="PF02958">
    <property type="entry name" value="EcKL"/>
    <property type="match status" value="2"/>
</dbReference>